<protein>
    <submittedName>
        <fullName evidence="1">Uncharacterized protein</fullName>
    </submittedName>
</protein>
<evidence type="ECO:0000313" key="2">
    <source>
        <dbReference type="Proteomes" id="UP001605036"/>
    </source>
</evidence>
<sequence length="247" mass="26663">MEFANPPTPPVAKELEVQGGRHCLPGLQVGTTAKGDAITRKQDYKGTILPNGADNQRGKYRNTTSSNVLRMLPQGGELSEREAPRGGVVDATSSADLHCFGSTTWEFTMEPRRMSSAMGRTAPSLIDRGGGGILSGTQCGNANMRGQPSAPMSCRMEQEGDRYTLHSRISRRGKCGADPIRVHSDELWEGGPGRRTGESDDKLMARGNAGSEFVWDSIIYSKIGPGFILPNLSEHSARAWLVACSLR</sequence>
<proteinExistence type="predicted"/>
<dbReference type="Proteomes" id="UP001605036">
    <property type="component" value="Unassembled WGS sequence"/>
</dbReference>
<dbReference type="AlphaFoldDB" id="A0ABD1Y584"/>
<organism evidence="1 2">
    <name type="scientific">Riccia fluitans</name>
    <dbReference type="NCBI Taxonomy" id="41844"/>
    <lineage>
        <taxon>Eukaryota</taxon>
        <taxon>Viridiplantae</taxon>
        <taxon>Streptophyta</taxon>
        <taxon>Embryophyta</taxon>
        <taxon>Marchantiophyta</taxon>
        <taxon>Marchantiopsida</taxon>
        <taxon>Marchantiidae</taxon>
        <taxon>Marchantiales</taxon>
        <taxon>Ricciaceae</taxon>
        <taxon>Riccia</taxon>
    </lineage>
</organism>
<name>A0ABD1Y584_9MARC</name>
<keyword evidence="2" id="KW-1185">Reference proteome</keyword>
<gene>
    <name evidence="1" type="ORF">R1flu_001092</name>
</gene>
<dbReference type="EMBL" id="JBHFFA010000006">
    <property type="protein sequence ID" value="KAL2620887.1"/>
    <property type="molecule type" value="Genomic_DNA"/>
</dbReference>
<reference evidence="1 2" key="1">
    <citation type="submission" date="2024-09" db="EMBL/GenBank/DDBJ databases">
        <title>Chromosome-scale assembly of Riccia fluitans.</title>
        <authorList>
            <person name="Paukszto L."/>
            <person name="Sawicki J."/>
            <person name="Karawczyk K."/>
            <person name="Piernik-Szablinska J."/>
            <person name="Szczecinska M."/>
            <person name="Mazdziarz M."/>
        </authorList>
    </citation>
    <scope>NUCLEOTIDE SEQUENCE [LARGE SCALE GENOMIC DNA]</scope>
    <source>
        <strain evidence="1">Rf_01</strain>
        <tissue evidence="1">Aerial parts of the thallus</tissue>
    </source>
</reference>
<accession>A0ABD1Y584</accession>
<evidence type="ECO:0000313" key="1">
    <source>
        <dbReference type="EMBL" id="KAL2620887.1"/>
    </source>
</evidence>
<comment type="caution">
    <text evidence="1">The sequence shown here is derived from an EMBL/GenBank/DDBJ whole genome shotgun (WGS) entry which is preliminary data.</text>
</comment>